<evidence type="ECO:0000313" key="2">
    <source>
        <dbReference type="EMBL" id="KAK1341102.1"/>
    </source>
</evidence>
<name>A0AA40LR97_CNENI</name>
<dbReference type="Proteomes" id="UP001177744">
    <property type="component" value="Unassembled WGS sequence"/>
</dbReference>
<comment type="caution">
    <text evidence="2">The sequence shown here is derived from an EMBL/GenBank/DDBJ whole genome shotgun (WGS) entry which is preliminary data.</text>
</comment>
<evidence type="ECO:0000256" key="1">
    <source>
        <dbReference type="SAM" id="MobiDB-lite"/>
    </source>
</evidence>
<feature type="region of interest" description="Disordered" evidence="1">
    <location>
        <begin position="1"/>
        <end position="78"/>
    </location>
</feature>
<gene>
    <name evidence="2" type="ORF">QTO34_017504</name>
</gene>
<accession>A0AA40LR97</accession>
<dbReference type="AlphaFoldDB" id="A0AA40LR97"/>
<evidence type="ECO:0008006" key="4">
    <source>
        <dbReference type="Google" id="ProtNLM"/>
    </source>
</evidence>
<reference evidence="2" key="1">
    <citation type="submission" date="2023-06" db="EMBL/GenBank/DDBJ databases">
        <title>Reference genome for the Northern bat (Eptesicus nilssonii), a most northern bat species.</title>
        <authorList>
            <person name="Laine V.N."/>
            <person name="Pulliainen A.T."/>
            <person name="Lilley T.M."/>
        </authorList>
    </citation>
    <scope>NUCLEOTIDE SEQUENCE</scope>
    <source>
        <strain evidence="2">BLF_Eptnil</strain>
        <tissue evidence="2">Kidney</tissue>
    </source>
</reference>
<feature type="region of interest" description="Disordered" evidence="1">
    <location>
        <begin position="189"/>
        <end position="214"/>
    </location>
</feature>
<dbReference type="EMBL" id="JAULJE010000007">
    <property type="protein sequence ID" value="KAK1341102.1"/>
    <property type="molecule type" value="Genomic_DNA"/>
</dbReference>
<proteinExistence type="predicted"/>
<keyword evidence="3" id="KW-1185">Reference proteome</keyword>
<dbReference type="PANTHER" id="PTHR36287">
    <property type="match status" value="1"/>
</dbReference>
<organism evidence="2 3">
    <name type="scientific">Cnephaeus nilssonii</name>
    <name type="common">Northern bat</name>
    <name type="synonym">Eptesicus nilssonii</name>
    <dbReference type="NCBI Taxonomy" id="3371016"/>
    <lineage>
        <taxon>Eukaryota</taxon>
        <taxon>Metazoa</taxon>
        <taxon>Chordata</taxon>
        <taxon>Craniata</taxon>
        <taxon>Vertebrata</taxon>
        <taxon>Euteleostomi</taxon>
        <taxon>Mammalia</taxon>
        <taxon>Eutheria</taxon>
        <taxon>Laurasiatheria</taxon>
        <taxon>Chiroptera</taxon>
        <taxon>Yangochiroptera</taxon>
        <taxon>Vespertilionidae</taxon>
        <taxon>Cnephaeus</taxon>
    </lineage>
</organism>
<dbReference type="PANTHER" id="PTHR36287:SF1">
    <property type="entry name" value="PROLINE-RICH PROTEIN 13"/>
    <property type="match status" value="1"/>
</dbReference>
<feature type="compositionally biased region" description="Pro residues" evidence="1">
    <location>
        <begin position="27"/>
        <end position="78"/>
    </location>
</feature>
<feature type="compositionally biased region" description="Polar residues" evidence="1">
    <location>
        <begin position="190"/>
        <end position="207"/>
    </location>
</feature>
<sequence>MWNPSAGQPGPNPYPPNVGYPGGSNPAHPPPVNPAFPPPPFPPPPGPFPTPPGAPQGNPAYPPAGPPYPVPPPAYPGYPPPGPYPPPYPPPAPGMPPINPLAPGMVAPGMVTEKKMRKKMKKAQKKSQAHHKHGKDLMVSPDKVVPDVKTKECNETCGTLENQEEGNESNCEGCCGFQLDGSNPAMALHGTNTLPETKNSVLGTSQKRMSRRAPAAPEISWGMIKKLMIEAEQLLERTCFPRTPDNLLLAMTALIHLNSCASTVNSPHLRLDFPVRPLEATSFLLAPMLPLYHRLLHGLSAVVSVVLTLSTDPL</sequence>
<evidence type="ECO:0000313" key="3">
    <source>
        <dbReference type="Proteomes" id="UP001177744"/>
    </source>
</evidence>
<protein>
    <recommendedName>
        <fullName evidence="4">Proline-rich protein 13</fullName>
    </recommendedName>
</protein>